<dbReference type="Proteomes" id="UP000320773">
    <property type="component" value="Unassembled WGS sequence"/>
</dbReference>
<protein>
    <submittedName>
        <fullName evidence="1">YVTN family beta-propeller protein</fullName>
    </submittedName>
</protein>
<dbReference type="PANTHER" id="PTHR47197">
    <property type="entry name" value="PROTEIN NIRF"/>
    <property type="match status" value="1"/>
</dbReference>
<sequence length="349" mass="37425">MLHNYFNLTIMTSRNLVLVFNSIVFTLLLMGCNKDSDPVAEKVYEEKVVVANRGNGTISLIDANTNAVSSTIAIAGSEPMYAVYVPTKDKIYVGDRLGKKVHIVNPQSKAVEGFVNVGNGVFHMWADGLGKQLWVNNDVDNTISVIDLATHTVVQTINVGAKPHDVFLTKDGTKAYVSIITSSTTNDKVYLYNSSNYTKTAEVNVGKDPHLFHLQGSNKLFVPCQSGQIYTLNGTDLTVISNSNFVGAHGIFATNDQNYIFATNIAAGQLYGLNASNSSQIGAATTTPTGTPHNITINESGTKLFISHSGAAATAVTIYNLNAGAATYSSTTTAGTNPFGITYYKREVK</sequence>
<organism evidence="1 2">
    <name type="scientific">Flavobacterium branchiophilum</name>
    <dbReference type="NCBI Taxonomy" id="55197"/>
    <lineage>
        <taxon>Bacteria</taxon>
        <taxon>Pseudomonadati</taxon>
        <taxon>Bacteroidota</taxon>
        <taxon>Flavobacteriia</taxon>
        <taxon>Flavobacteriales</taxon>
        <taxon>Flavobacteriaceae</taxon>
        <taxon>Flavobacterium</taxon>
    </lineage>
</organism>
<dbReference type="Gene3D" id="2.130.10.10">
    <property type="entry name" value="YVTN repeat-like/Quinoprotein amine dehydrogenase"/>
    <property type="match status" value="2"/>
</dbReference>
<dbReference type="PANTHER" id="PTHR47197:SF3">
    <property type="entry name" value="DIHYDRO-HEME D1 DEHYDROGENASE"/>
    <property type="match status" value="1"/>
</dbReference>
<evidence type="ECO:0000313" key="2">
    <source>
        <dbReference type="Proteomes" id="UP000320773"/>
    </source>
</evidence>
<dbReference type="EMBL" id="VFPJ01000001">
    <property type="protein sequence ID" value="TQM41767.1"/>
    <property type="molecule type" value="Genomic_DNA"/>
</dbReference>
<reference evidence="1 2" key="1">
    <citation type="submission" date="2019-06" db="EMBL/GenBank/DDBJ databases">
        <title>Genomic Encyclopedia of Archaeal and Bacterial Type Strains, Phase II (KMG-II): from individual species to whole genera.</title>
        <authorList>
            <person name="Goeker M."/>
        </authorList>
    </citation>
    <scope>NUCLEOTIDE SEQUENCE [LARGE SCALE GENOMIC DNA]</scope>
    <source>
        <strain evidence="1 2">DSM 24789</strain>
    </source>
</reference>
<dbReference type="InterPro" id="IPR051200">
    <property type="entry name" value="Host-pathogen_enzymatic-act"/>
</dbReference>
<name>A0A543G6Q9_9FLAO</name>
<dbReference type="SUPFAM" id="SSF51004">
    <property type="entry name" value="C-terminal (heme d1) domain of cytochrome cd1-nitrite reductase"/>
    <property type="match status" value="1"/>
</dbReference>
<gene>
    <name evidence="1" type="ORF">BC670_2769</name>
</gene>
<evidence type="ECO:0000313" key="1">
    <source>
        <dbReference type="EMBL" id="TQM41767.1"/>
    </source>
</evidence>
<comment type="caution">
    <text evidence="1">The sequence shown here is derived from an EMBL/GenBank/DDBJ whole genome shotgun (WGS) entry which is preliminary data.</text>
</comment>
<dbReference type="AlphaFoldDB" id="A0A543G6Q9"/>
<accession>A0A543G6Q9</accession>
<dbReference type="InterPro" id="IPR015943">
    <property type="entry name" value="WD40/YVTN_repeat-like_dom_sf"/>
</dbReference>
<dbReference type="InterPro" id="IPR011048">
    <property type="entry name" value="Haem_d1_sf"/>
</dbReference>
<dbReference type="NCBIfam" id="TIGR02276">
    <property type="entry name" value="beta_rpt_yvtn"/>
    <property type="match status" value="2"/>
</dbReference>
<proteinExistence type="predicted"/>
<dbReference type="InterPro" id="IPR011964">
    <property type="entry name" value="YVTN_b-propeller_repeat"/>
</dbReference>